<protein>
    <submittedName>
        <fullName evidence="1">Uncharacterized protein</fullName>
    </submittedName>
</protein>
<dbReference type="PANTHER" id="PTHR20961">
    <property type="entry name" value="GLYCOSYLTRANSFERASE"/>
    <property type="match status" value="1"/>
</dbReference>
<dbReference type="PANTHER" id="PTHR20961:SF108">
    <property type="entry name" value="GLYCOSYLTRANSFERASE"/>
    <property type="match status" value="1"/>
</dbReference>
<gene>
    <name evidence="1" type="ORF">ACJRO7_025333</name>
</gene>
<evidence type="ECO:0000313" key="2">
    <source>
        <dbReference type="Proteomes" id="UP001634007"/>
    </source>
</evidence>
<accession>A0ABD3KH55</accession>
<name>A0ABD3KH55_EUCGL</name>
<dbReference type="InterPro" id="IPR007657">
    <property type="entry name" value="Glycosyltransferase_61"/>
</dbReference>
<proteinExistence type="predicted"/>
<dbReference type="Proteomes" id="UP001634007">
    <property type="component" value="Unassembled WGS sequence"/>
</dbReference>
<dbReference type="AlphaFoldDB" id="A0ABD3KH55"/>
<sequence>MGKESKRPVLGAASIICLLIAVSLCVSLLVSKDLPFLSWRIQIPNWRGNNDAREVDKVNEEGDALKNLLRRLVREERNQFEIEGFTCHFDLRTEICLSAKPVRISSGGLTVHVLCKGSQFERSVQPYARRDDERVMKPVTPCPSGDLLDGHYRNAFHEFSEIIIPLFLPCQHLRSQMKFVTTNHDALWIQNHLSGYEASQFKTVGVFTAFQGQLWDSVVQVVWLGQDWTSANSLRSPHSQHGCTISGVQDRAEWELSVGNLQLQSPGDRNPGSIYVRGGYKKVRAVYVDCQDAKINLARFNETFVEAMRPVVHSTTSG</sequence>
<organism evidence="1 2">
    <name type="scientific">Eucalyptus globulus</name>
    <name type="common">Tasmanian blue gum</name>
    <dbReference type="NCBI Taxonomy" id="34317"/>
    <lineage>
        <taxon>Eukaryota</taxon>
        <taxon>Viridiplantae</taxon>
        <taxon>Streptophyta</taxon>
        <taxon>Embryophyta</taxon>
        <taxon>Tracheophyta</taxon>
        <taxon>Spermatophyta</taxon>
        <taxon>Magnoliopsida</taxon>
        <taxon>eudicotyledons</taxon>
        <taxon>Gunneridae</taxon>
        <taxon>Pentapetalae</taxon>
        <taxon>rosids</taxon>
        <taxon>malvids</taxon>
        <taxon>Myrtales</taxon>
        <taxon>Myrtaceae</taxon>
        <taxon>Myrtoideae</taxon>
        <taxon>Eucalypteae</taxon>
        <taxon>Eucalyptus</taxon>
    </lineage>
</organism>
<dbReference type="EMBL" id="JBJKBG010000006">
    <property type="protein sequence ID" value="KAL3736361.1"/>
    <property type="molecule type" value="Genomic_DNA"/>
</dbReference>
<evidence type="ECO:0000313" key="1">
    <source>
        <dbReference type="EMBL" id="KAL3736361.1"/>
    </source>
</evidence>
<reference evidence="1 2" key="1">
    <citation type="submission" date="2024-11" db="EMBL/GenBank/DDBJ databases">
        <title>Chromosome-level genome assembly of Eucalyptus globulus Labill. provides insights into its genome evolution.</title>
        <authorList>
            <person name="Li X."/>
        </authorList>
    </citation>
    <scope>NUCLEOTIDE SEQUENCE [LARGE SCALE GENOMIC DNA]</scope>
    <source>
        <strain evidence="1">CL2024</strain>
        <tissue evidence="1">Fresh tender leaves</tissue>
    </source>
</reference>
<comment type="caution">
    <text evidence="1">The sequence shown here is derived from an EMBL/GenBank/DDBJ whole genome shotgun (WGS) entry which is preliminary data.</text>
</comment>
<keyword evidence="2" id="KW-1185">Reference proteome</keyword>